<feature type="transmembrane region" description="Helical" evidence="8">
    <location>
        <begin position="222"/>
        <end position="242"/>
    </location>
</feature>
<dbReference type="RefSeq" id="WP_194536297.1">
    <property type="nucleotide sequence ID" value="NZ_JACEFB010000001.1"/>
</dbReference>
<accession>A0A7V8VBA1</accession>
<feature type="transmembrane region" description="Helical" evidence="8">
    <location>
        <begin position="507"/>
        <end position="523"/>
    </location>
</feature>
<feature type="transmembrane region" description="Helical" evidence="8">
    <location>
        <begin position="429"/>
        <end position="448"/>
    </location>
</feature>
<dbReference type="Proteomes" id="UP000542342">
    <property type="component" value="Unassembled WGS sequence"/>
</dbReference>
<dbReference type="InterPro" id="IPR018584">
    <property type="entry name" value="GT87"/>
</dbReference>
<keyword evidence="10" id="KW-1185">Reference proteome</keyword>
<evidence type="ECO:0000256" key="2">
    <source>
        <dbReference type="ARBA" id="ARBA00022475"/>
    </source>
</evidence>
<feature type="transmembrane region" description="Helical" evidence="8">
    <location>
        <begin position="249"/>
        <end position="269"/>
    </location>
</feature>
<feature type="transmembrane region" description="Helical" evidence="8">
    <location>
        <begin position="475"/>
        <end position="495"/>
    </location>
</feature>
<evidence type="ECO:0000256" key="1">
    <source>
        <dbReference type="ARBA" id="ARBA00004651"/>
    </source>
</evidence>
<evidence type="ECO:0000256" key="7">
    <source>
        <dbReference type="ARBA" id="ARBA00024033"/>
    </source>
</evidence>
<comment type="similarity">
    <text evidence="7">Belongs to the glycosyltransferase 87 family.</text>
</comment>
<keyword evidence="4 8" id="KW-0812">Transmembrane</keyword>
<name>A0A7V8VBA1_9BACT</name>
<feature type="transmembrane region" description="Helical" evidence="8">
    <location>
        <begin position="398"/>
        <end position="422"/>
    </location>
</feature>
<feature type="transmembrane region" description="Helical" evidence="8">
    <location>
        <begin position="567"/>
        <end position="586"/>
    </location>
</feature>
<sequence>MAMVPTSNASDGPTWYERVVRHRGCLAALWGVCFLAAGTVLHLAWHTFDDAAGSPPERCRADGNCGHAQIDFGGQWVMGRMIVTGRGRQLYHRQQQWLVVQEGFDPKNEPAVIREQVLLPPHARRHLEPEDDVRHDAEKLMSWFMGEDAAAWSYAGGAVGATLAVAPQSPVPLWHPLLLQAAQETLTPQRRAELEKPAIGGPLYPPIHALLYAPLGLLPPQIAYRLFQVLALLLVFLAGRAASRLTHGWIPWPMAVLGLLFYPGTRAALDLGQNPTVTLNLLLWGWLAFCRKREVAAGVLWGCLAFKPVWAVAFLLVPLLMRRWIFLLSMIATGLGWILITLPVVGLQCWWDWLEVGKLATALYCVNDNWIHLSRDLHGIPRRILHDFSAPSHLRDTILAQVLAWTLWGTVLLATMTVYLGFAQPRRTVGIGAAFLLLGAWMGCYRFMYYDVLLTALPIVVLLADRRRWFPSQHYILMPAVSSASLTVPTAPLASGIPASANMAWRIYINSFPLTILGLLYLVENILMGLNLQATFALGYSADIVTQNDGTTALRAPQLTTATGIRYPWDTALLFLLWLWCGVQLLRGKERRES</sequence>
<evidence type="ECO:0000256" key="5">
    <source>
        <dbReference type="ARBA" id="ARBA00022989"/>
    </source>
</evidence>
<feature type="transmembrane region" description="Helical" evidence="8">
    <location>
        <begin position="25"/>
        <end position="45"/>
    </location>
</feature>
<dbReference type="EMBL" id="JACEFB010000001">
    <property type="protein sequence ID" value="MBA2224885.1"/>
    <property type="molecule type" value="Genomic_DNA"/>
</dbReference>
<reference evidence="9 10" key="1">
    <citation type="submission" date="2020-07" db="EMBL/GenBank/DDBJ databases">
        <title>Thermogemmata thermophila gen. nov., sp. nov., a novel moderate thermophilic planctomycete from a Kamchatka hot spring.</title>
        <authorList>
            <person name="Elcheninov A.G."/>
            <person name="Podosokorskaya O.A."/>
            <person name="Kovaleva O.L."/>
            <person name="Novikov A."/>
            <person name="Bonch-Osmolovskaya E.A."/>
            <person name="Toshchakov S.V."/>
            <person name="Kublanov I.V."/>
        </authorList>
    </citation>
    <scope>NUCLEOTIDE SEQUENCE [LARGE SCALE GENOMIC DNA]</scope>
    <source>
        <strain evidence="9 10">2918</strain>
    </source>
</reference>
<keyword evidence="2" id="KW-1003">Cell membrane</keyword>
<evidence type="ECO:0000256" key="8">
    <source>
        <dbReference type="SAM" id="Phobius"/>
    </source>
</evidence>
<organism evidence="9 10">
    <name type="scientific">Thermogemmata fonticola</name>
    <dbReference type="NCBI Taxonomy" id="2755323"/>
    <lineage>
        <taxon>Bacteria</taxon>
        <taxon>Pseudomonadati</taxon>
        <taxon>Planctomycetota</taxon>
        <taxon>Planctomycetia</taxon>
        <taxon>Gemmatales</taxon>
        <taxon>Gemmataceae</taxon>
        <taxon>Thermogemmata</taxon>
    </lineage>
</organism>
<evidence type="ECO:0000256" key="4">
    <source>
        <dbReference type="ARBA" id="ARBA00022692"/>
    </source>
</evidence>
<keyword evidence="5 8" id="KW-1133">Transmembrane helix</keyword>
<protein>
    <submittedName>
        <fullName evidence="9">DUF2029 domain-containing protein</fullName>
    </submittedName>
</protein>
<feature type="transmembrane region" description="Helical" evidence="8">
    <location>
        <begin position="324"/>
        <end position="345"/>
    </location>
</feature>
<evidence type="ECO:0000256" key="6">
    <source>
        <dbReference type="ARBA" id="ARBA00023136"/>
    </source>
</evidence>
<evidence type="ECO:0000313" key="9">
    <source>
        <dbReference type="EMBL" id="MBA2224885.1"/>
    </source>
</evidence>
<evidence type="ECO:0000256" key="3">
    <source>
        <dbReference type="ARBA" id="ARBA00022679"/>
    </source>
</evidence>
<dbReference type="GO" id="GO:0005886">
    <property type="term" value="C:plasma membrane"/>
    <property type="evidence" value="ECO:0007669"/>
    <property type="project" value="UniProtKB-SubCell"/>
</dbReference>
<keyword evidence="6 8" id="KW-0472">Membrane</keyword>
<keyword evidence="3" id="KW-0808">Transferase</keyword>
<dbReference type="Pfam" id="PF09594">
    <property type="entry name" value="GT87"/>
    <property type="match status" value="1"/>
</dbReference>
<dbReference type="AlphaFoldDB" id="A0A7V8VBA1"/>
<dbReference type="GO" id="GO:0016758">
    <property type="term" value="F:hexosyltransferase activity"/>
    <property type="evidence" value="ECO:0007669"/>
    <property type="project" value="InterPro"/>
</dbReference>
<evidence type="ECO:0000313" key="10">
    <source>
        <dbReference type="Proteomes" id="UP000542342"/>
    </source>
</evidence>
<comment type="subcellular location">
    <subcellularLocation>
        <location evidence="1">Cell membrane</location>
        <topology evidence="1">Multi-pass membrane protein</topology>
    </subcellularLocation>
</comment>
<gene>
    <name evidence="9" type="ORF">H0921_01770</name>
</gene>
<proteinExistence type="inferred from homology"/>
<comment type="caution">
    <text evidence="9">The sequence shown here is derived from an EMBL/GenBank/DDBJ whole genome shotgun (WGS) entry which is preliminary data.</text>
</comment>
<feature type="transmembrane region" description="Helical" evidence="8">
    <location>
        <begin position="295"/>
        <end position="317"/>
    </location>
</feature>